<sequence length="480" mass="54756">MDIPTRICKTLLISSVVLYLAFISLSSRYPNCPPTNLFTPTFLQISSPSPSPSSPTFNTSRQSTSIPGAHSPTLLSHLAFGIIGSEDAWHHRRSYVESWWRPNATHGLLFLDQPPSDNLLPWSPESPPYRISRDLRPFLNKTDVTPQRIANGIAEVFREVEHANLRWLVMGDDDSIFFLDNLVEMLQRFDHTKYYIGARSEFVLSNFLFSFSQGFGGAGFILSYPLAKDLVSDMDNCLMRYSHVVAADQTTMSCVGDMGVNLTPLEGFHQIDMRGDISGLLSSHPKVPLLSLHHFDMVEPIFPNMNRTQSTRHLMRAANADQSRMLQQTICHDRRRNWSFSISWGYSAHIYERIMPRSFLQYPIETFQLWLPAPGPPFYMFNTRLPSTDPCEAPHVFFLDTVKRKADDILTVYRRAWPRGMPPCFFTGNHSADFIHKIRVTSPAKKRLEIHRSECCDIVGITGNKADVKFRECMAKEIMA</sequence>
<accession>A0AAW2Y5H3</accession>
<dbReference type="Gene3D" id="3.90.550.50">
    <property type="match status" value="1"/>
</dbReference>
<dbReference type="Pfam" id="PF04646">
    <property type="entry name" value="DUF604"/>
    <property type="match status" value="1"/>
</dbReference>
<dbReference type="InterPro" id="IPR006740">
    <property type="entry name" value="DUF604"/>
</dbReference>
<comment type="caution">
    <text evidence="1">The sequence shown here is derived from an EMBL/GenBank/DDBJ whole genome shotgun (WGS) entry which is preliminary data.</text>
</comment>
<evidence type="ECO:0000313" key="1">
    <source>
        <dbReference type="EMBL" id="KAL0460949.1"/>
    </source>
</evidence>
<protein>
    <submittedName>
        <fullName evidence="1">Uncharacterized protein</fullName>
    </submittedName>
</protein>
<reference evidence="1" key="1">
    <citation type="submission" date="2020-06" db="EMBL/GenBank/DDBJ databases">
        <authorList>
            <person name="Li T."/>
            <person name="Hu X."/>
            <person name="Zhang T."/>
            <person name="Song X."/>
            <person name="Zhang H."/>
            <person name="Dai N."/>
            <person name="Sheng W."/>
            <person name="Hou X."/>
            <person name="Wei L."/>
        </authorList>
    </citation>
    <scope>NUCLEOTIDE SEQUENCE</scope>
    <source>
        <strain evidence="1">KEN1</strain>
        <tissue evidence="1">Leaf</tissue>
    </source>
</reference>
<reference evidence="1" key="2">
    <citation type="journal article" date="2024" name="Plant">
        <title>Genomic evolution and insights into agronomic trait innovations of Sesamum species.</title>
        <authorList>
            <person name="Miao H."/>
            <person name="Wang L."/>
            <person name="Qu L."/>
            <person name="Liu H."/>
            <person name="Sun Y."/>
            <person name="Le M."/>
            <person name="Wang Q."/>
            <person name="Wei S."/>
            <person name="Zheng Y."/>
            <person name="Lin W."/>
            <person name="Duan Y."/>
            <person name="Cao H."/>
            <person name="Xiong S."/>
            <person name="Wang X."/>
            <person name="Wei L."/>
            <person name="Li C."/>
            <person name="Ma Q."/>
            <person name="Ju M."/>
            <person name="Zhao R."/>
            <person name="Li G."/>
            <person name="Mu C."/>
            <person name="Tian Q."/>
            <person name="Mei H."/>
            <person name="Zhang T."/>
            <person name="Gao T."/>
            <person name="Zhang H."/>
        </authorList>
    </citation>
    <scope>NUCLEOTIDE SEQUENCE</scope>
    <source>
        <strain evidence="1">KEN1</strain>
    </source>
</reference>
<gene>
    <name evidence="1" type="ORF">Slati_0722100</name>
</gene>
<dbReference type="EMBL" id="JACGWN010000002">
    <property type="protein sequence ID" value="KAL0460949.1"/>
    <property type="molecule type" value="Genomic_DNA"/>
</dbReference>
<organism evidence="1">
    <name type="scientific">Sesamum latifolium</name>
    <dbReference type="NCBI Taxonomy" id="2727402"/>
    <lineage>
        <taxon>Eukaryota</taxon>
        <taxon>Viridiplantae</taxon>
        <taxon>Streptophyta</taxon>
        <taxon>Embryophyta</taxon>
        <taxon>Tracheophyta</taxon>
        <taxon>Spermatophyta</taxon>
        <taxon>Magnoliopsida</taxon>
        <taxon>eudicotyledons</taxon>
        <taxon>Gunneridae</taxon>
        <taxon>Pentapetalae</taxon>
        <taxon>asterids</taxon>
        <taxon>lamiids</taxon>
        <taxon>Lamiales</taxon>
        <taxon>Pedaliaceae</taxon>
        <taxon>Sesamum</taxon>
    </lineage>
</organism>
<dbReference type="AlphaFoldDB" id="A0AAW2Y5H3"/>
<dbReference type="PANTHER" id="PTHR10811">
    <property type="entry name" value="FRINGE-RELATED"/>
    <property type="match status" value="1"/>
</dbReference>
<proteinExistence type="predicted"/>
<name>A0AAW2Y5H3_9LAMI</name>